<keyword evidence="2" id="KW-0472">Membrane</keyword>
<protein>
    <submittedName>
        <fullName evidence="4">Translocation protein TolB</fullName>
    </submittedName>
</protein>
<keyword evidence="2" id="KW-0812">Transmembrane</keyword>
<keyword evidence="5" id="KW-1185">Reference proteome</keyword>
<name>A0AAC9RJR3_9CLOT</name>
<reference evidence="4 6" key="2">
    <citation type="submission" date="2017-03" db="EMBL/GenBank/DDBJ databases">
        <title>Complete sequence of Clostridium formicaceticum DSM 92.</title>
        <authorList>
            <person name="Poehlein A."/>
            <person name="Karl M."/>
            <person name="Bengelsdorf F.R."/>
            <person name="Duerre P."/>
            <person name="Daniel R."/>
        </authorList>
    </citation>
    <scope>NUCLEOTIDE SEQUENCE [LARGE SCALE GENOMIC DNA]</scope>
    <source>
        <strain evidence="4 6">DSM 92</strain>
    </source>
</reference>
<dbReference type="RefSeq" id="WP_070971911.1">
    <property type="nucleotide sequence ID" value="NZ_CP017603.1"/>
</dbReference>
<sequence>MGIRTEKWLTKVAMIGLLGLVAIIAYQSFTKEVIETKEPVIVSTDMRSLENDEEDKPLQIVAKEEIDGIEGISEFMGAMGNNEVIARIGLGRAGIEELYNQYSKPFEKKEEVDFINRAKGPLFKINLTTLEKTPLKTDEVAFDPIEMSPILSPDGRKLMHIPYVWDESVEVIKPAIVYDLRNQSVTNIDANIDSDMAPEDVFYRGWSKDSKYIVGFGIEDEEQSIITFEVENNQFQKFKMDSDVFRINPLGHIFSEDGKEIFFVGWENETPGIYKLGVDSGNVELAMALPDEGEENFVRNYPYRIIDGGNRIVFLGNIRGKNGLYIYHDDRKSFTKIAEGGGASIPFSISPDNKKIIYATYFRNENSRRFWKIYAAKIVEDALENRILISEDVAEYPGMPIISWSGDSRSVVMYEPQIFTLDSRVFVERGIIRKIRFK</sequence>
<evidence type="ECO:0000313" key="4">
    <source>
        <dbReference type="EMBL" id="ARE88386.1"/>
    </source>
</evidence>
<reference evidence="3 5" key="1">
    <citation type="submission" date="2016-10" db="EMBL/GenBank/DDBJ databases">
        <title>Complete Genome Sequence of Acetogen Clostridium formicoaceticum ATCC 27076.</title>
        <authorList>
            <person name="Bao T."/>
            <person name="Cheng C."/>
            <person name="Zhao J."/>
            <person name="Yang S.-T."/>
            <person name="Wang J."/>
            <person name="Wang M."/>
        </authorList>
    </citation>
    <scope>NUCLEOTIDE SEQUENCE [LARGE SCALE GENOMIC DNA]</scope>
    <source>
        <strain evidence="3 5">ATCC 27076</strain>
    </source>
</reference>
<evidence type="ECO:0000313" key="3">
    <source>
        <dbReference type="EMBL" id="AOY77780.1"/>
    </source>
</evidence>
<dbReference type="InterPro" id="IPR011659">
    <property type="entry name" value="WD40"/>
</dbReference>
<dbReference type="EMBL" id="CP017603">
    <property type="protein sequence ID" value="AOY77780.1"/>
    <property type="molecule type" value="Genomic_DNA"/>
</dbReference>
<dbReference type="EMBL" id="CP020559">
    <property type="protein sequence ID" value="ARE88386.1"/>
    <property type="molecule type" value="Genomic_DNA"/>
</dbReference>
<gene>
    <name evidence="3" type="ORF">BJL90_19090</name>
    <name evidence="4" type="ORF">CLFO_27880</name>
</gene>
<dbReference type="Proteomes" id="UP000177894">
    <property type="component" value="Chromosome"/>
</dbReference>
<organism evidence="4 6">
    <name type="scientific">Clostridium formicaceticum</name>
    <dbReference type="NCBI Taxonomy" id="1497"/>
    <lineage>
        <taxon>Bacteria</taxon>
        <taxon>Bacillati</taxon>
        <taxon>Bacillota</taxon>
        <taxon>Clostridia</taxon>
        <taxon>Eubacteriales</taxon>
        <taxon>Clostridiaceae</taxon>
        <taxon>Clostridium</taxon>
    </lineage>
</organism>
<evidence type="ECO:0000313" key="6">
    <source>
        <dbReference type="Proteomes" id="UP000192478"/>
    </source>
</evidence>
<dbReference type="AlphaFoldDB" id="A0AAC9RJR3"/>
<keyword evidence="2" id="KW-1133">Transmembrane helix</keyword>
<feature type="transmembrane region" description="Helical" evidence="2">
    <location>
        <begin position="12"/>
        <end position="29"/>
    </location>
</feature>
<dbReference type="Pfam" id="PF07676">
    <property type="entry name" value="PD40"/>
    <property type="match status" value="1"/>
</dbReference>
<proteinExistence type="inferred from homology"/>
<evidence type="ECO:0000256" key="1">
    <source>
        <dbReference type="ARBA" id="ARBA00009820"/>
    </source>
</evidence>
<dbReference type="Gene3D" id="2.120.10.30">
    <property type="entry name" value="TolB, C-terminal domain"/>
    <property type="match status" value="2"/>
</dbReference>
<dbReference type="Proteomes" id="UP000192478">
    <property type="component" value="Chromosome"/>
</dbReference>
<accession>A0AAC9RJR3</accession>
<dbReference type="InterPro" id="IPR011042">
    <property type="entry name" value="6-blade_b-propeller_TolB-like"/>
</dbReference>
<evidence type="ECO:0000313" key="5">
    <source>
        <dbReference type="Proteomes" id="UP000177894"/>
    </source>
</evidence>
<dbReference type="SUPFAM" id="SSF69304">
    <property type="entry name" value="Tricorn protease N-terminal domain"/>
    <property type="match status" value="1"/>
</dbReference>
<dbReference type="PANTHER" id="PTHR36842">
    <property type="entry name" value="PROTEIN TOLB HOMOLOG"/>
    <property type="match status" value="1"/>
</dbReference>
<evidence type="ECO:0000256" key="2">
    <source>
        <dbReference type="SAM" id="Phobius"/>
    </source>
</evidence>
<dbReference type="KEGG" id="cfm:BJL90_19090"/>
<comment type="similarity">
    <text evidence="1">Belongs to the TolB family.</text>
</comment>